<dbReference type="Gene3D" id="3.30.43.10">
    <property type="entry name" value="Uridine Diphospho-n-acetylenolpyruvylglucosamine Reductase, domain 2"/>
    <property type="match status" value="1"/>
</dbReference>
<dbReference type="GO" id="GO:0071949">
    <property type="term" value="F:FAD binding"/>
    <property type="evidence" value="ECO:0007669"/>
    <property type="project" value="InterPro"/>
</dbReference>
<keyword evidence="4 8" id="KW-0732">Signal</keyword>
<dbReference type="InterPro" id="IPR016166">
    <property type="entry name" value="FAD-bd_PCMH"/>
</dbReference>
<evidence type="ECO:0000256" key="7">
    <source>
        <dbReference type="ARBA" id="ARBA00023180"/>
    </source>
</evidence>
<name>A0AA88VF24_9ASTE</name>
<proteinExistence type="inferred from homology"/>
<evidence type="ECO:0000256" key="2">
    <source>
        <dbReference type="ARBA" id="ARBA00005466"/>
    </source>
</evidence>
<dbReference type="PANTHER" id="PTHR32448">
    <property type="entry name" value="OS08G0158400 PROTEIN"/>
    <property type="match status" value="1"/>
</dbReference>
<feature type="signal peptide" evidence="8">
    <location>
        <begin position="1"/>
        <end position="25"/>
    </location>
</feature>
<accession>A0AA88VF24</accession>
<dbReference type="InterPro" id="IPR036318">
    <property type="entry name" value="FAD-bd_PCMH-like_sf"/>
</dbReference>
<comment type="cofactor">
    <cofactor evidence="1">
        <name>FAD</name>
        <dbReference type="ChEBI" id="CHEBI:57692"/>
    </cofactor>
</comment>
<dbReference type="PROSITE" id="PS51387">
    <property type="entry name" value="FAD_PCMH"/>
    <property type="match status" value="1"/>
</dbReference>
<evidence type="ECO:0000313" key="10">
    <source>
        <dbReference type="EMBL" id="KAK3005838.1"/>
    </source>
</evidence>
<dbReference type="InterPro" id="IPR012951">
    <property type="entry name" value="BBE"/>
</dbReference>
<dbReference type="EMBL" id="JAVXUP010002076">
    <property type="protein sequence ID" value="KAK3005838.1"/>
    <property type="molecule type" value="Genomic_DNA"/>
</dbReference>
<comment type="similarity">
    <text evidence="2">Belongs to the oxygen-dependent FAD-linked oxidoreductase family.</text>
</comment>
<evidence type="ECO:0000256" key="5">
    <source>
        <dbReference type="ARBA" id="ARBA00022827"/>
    </source>
</evidence>
<gene>
    <name evidence="10" type="ORF">RJ639_015771</name>
</gene>
<evidence type="ECO:0000256" key="1">
    <source>
        <dbReference type="ARBA" id="ARBA00001974"/>
    </source>
</evidence>
<dbReference type="Gene3D" id="3.40.462.20">
    <property type="match status" value="1"/>
</dbReference>
<keyword evidence="5" id="KW-0274">FAD</keyword>
<evidence type="ECO:0000313" key="11">
    <source>
        <dbReference type="Proteomes" id="UP001188597"/>
    </source>
</evidence>
<evidence type="ECO:0000259" key="9">
    <source>
        <dbReference type="PROSITE" id="PS51387"/>
    </source>
</evidence>
<keyword evidence="7" id="KW-0325">Glycoprotein</keyword>
<dbReference type="FunFam" id="3.30.43.10:FF:000004">
    <property type="entry name" value="Berberine bridge enzyme-like 15"/>
    <property type="match status" value="1"/>
</dbReference>
<comment type="caution">
    <text evidence="10">The sequence shown here is derived from an EMBL/GenBank/DDBJ whole genome shotgun (WGS) entry which is preliminary data.</text>
</comment>
<dbReference type="InterPro" id="IPR016169">
    <property type="entry name" value="FAD-bd_PCMH_sub2"/>
</dbReference>
<organism evidence="10 11">
    <name type="scientific">Escallonia herrerae</name>
    <dbReference type="NCBI Taxonomy" id="1293975"/>
    <lineage>
        <taxon>Eukaryota</taxon>
        <taxon>Viridiplantae</taxon>
        <taxon>Streptophyta</taxon>
        <taxon>Embryophyta</taxon>
        <taxon>Tracheophyta</taxon>
        <taxon>Spermatophyta</taxon>
        <taxon>Magnoliopsida</taxon>
        <taxon>eudicotyledons</taxon>
        <taxon>Gunneridae</taxon>
        <taxon>Pentapetalae</taxon>
        <taxon>asterids</taxon>
        <taxon>campanulids</taxon>
        <taxon>Escalloniales</taxon>
        <taxon>Escalloniaceae</taxon>
        <taxon>Escallonia</taxon>
    </lineage>
</organism>
<dbReference type="GO" id="GO:0016491">
    <property type="term" value="F:oxidoreductase activity"/>
    <property type="evidence" value="ECO:0007669"/>
    <property type="project" value="InterPro"/>
</dbReference>
<keyword evidence="11" id="KW-1185">Reference proteome</keyword>
<dbReference type="Proteomes" id="UP001188597">
    <property type="component" value="Unassembled WGS sequence"/>
</dbReference>
<dbReference type="Gene3D" id="3.30.465.10">
    <property type="match status" value="1"/>
</dbReference>
<keyword evidence="3" id="KW-0285">Flavoprotein</keyword>
<dbReference type="Pfam" id="PF01565">
    <property type="entry name" value="FAD_binding_4"/>
    <property type="match status" value="1"/>
</dbReference>
<sequence>MKVSVSILLVLLLPLLFTFNSPSYAASNPVYDNFIQCLSKNSNPSDQISSIVYNPQNSSYSSVLQSYIRNLRFTAATTPKPAIIVTPKRETHVQAAVICAKVNGLLLKPRSGGHDYDGLSYISDETFVILDMFNLRSVSVNIADETALVQAGATLGELYYRIWEKSKVHGFPAGVCPTVGVGGHLSGGGYGTMLRKYGLSVDHVIDAKIVNVNGTILDRKSMGEDLFWAIRGGGGASFGVILSYTVKLVPVPKTVTVFRVMKVLDENATAIVHRWQFVADKLDNDLFIRMLLQPVSSKKKGEKTIRASFIALFLGDANRLMGVMNKGFPELGLKKADCMEMSWIQSVLYWANFDNNTSVDVLLSRKYDANYLKRKSDYVQHPISKDGLEWIWKKMIELGKVGFVFNPYGGRMSEIASDATPFPHRAGNIYKIQYSVNWNDGGAEDEKNYLSQIRRLYSYMTPFVSKSPRGAYLNYRDIDIGVTANGQDSYSEGEVYGTKYFMGNFDRLVKVKTMVDPHNFFRNEQSIPTQPRRSRGTRHAHVDATAILSETGEHSLGTSLLSTVSKGSPIFGPAVSGAVLERDCNEATPVDDDLSLVSASIYLPRTVMGCAPSPGCGASALARIDTDLLPLYKNGALTCDVGASA</sequence>
<dbReference type="InterPro" id="IPR006094">
    <property type="entry name" value="Oxid_FAD_bind_N"/>
</dbReference>
<protein>
    <recommendedName>
        <fullName evidence="9">FAD-binding PCMH-type domain-containing protein</fullName>
    </recommendedName>
</protein>
<evidence type="ECO:0000256" key="8">
    <source>
        <dbReference type="SAM" id="SignalP"/>
    </source>
</evidence>
<evidence type="ECO:0000256" key="4">
    <source>
        <dbReference type="ARBA" id="ARBA00022729"/>
    </source>
</evidence>
<keyword evidence="6" id="KW-1015">Disulfide bond</keyword>
<dbReference type="Pfam" id="PF08031">
    <property type="entry name" value="BBE"/>
    <property type="match status" value="1"/>
</dbReference>
<evidence type="ECO:0000256" key="3">
    <source>
        <dbReference type="ARBA" id="ARBA00022630"/>
    </source>
</evidence>
<evidence type="ECO:0000256" key="6">
    <source>
        <dbReference type="ARBA" id="ARBA00023157"/>
    </source>
</evidence>
<dbReference type="InterPro" id="IPR016167">
    <property type="entry name" value="FAD-bd_PCMH_sub1"/>
</dbReference>
<dbReference type="SUPFAM" id="SSF56176">
    <property type="entry name" value="FAD-binding/transporter-associated domain-like"/>
    <property type="match status" value="1"/>
</dbReference>
<feature type="chain" id="PRO_5041636077" description="FAD-binding PCMH-type domain-containing protein" evidence="8">
    <location>
        <begin position="26"/>
        <end position="645"/>
    </location>
</feature>
<feature type="domain" description="FAD-binding PCMH-type" evidence="9">
    <location>
        <begin position="77"/>
        <end position="251"/>
    </location>
</feature>
<dbReference type="AlphaFoldDB" id="A0AA88VF24"/>
<reference evidence="10" key="1">
    <citation type="submission" date="2022-12" db="EMBL/GenBank/DDBJ databases">
        <title>Draft genome assemblies for two species of Escallonia (Escalloniales).</title>
        <authorList>
            <person name="Chanderbali A."/>
            <person name="Dervinis C."/>
            <person name="Anghel I."/>
            <person name="Soltis D."/>
            <person name="Soltis P."/>
            <person name="Zapata F."/>
        </authorList>
    </citation>
    <scope>NUCLEOTIDE SEQUENCE</scope>
    <source>
        <strain evidence="10">UCBG64.0493</strain>
        <tissue evidence="10">Leaf</tissue>
    </source>
</reference>